<evidence type="ECO:0000259" key="7">
    <source>
        <dbReference type="PROSITE" id="PS50014"/>
    </source>
</evidence>
<dbReference type="Proteomes" id="UP000694546">
    <property type="component" value="Chromosome 19"/>
</dbReference>
<evidence type="ECO:0000256" key="6">
    <source>
        <dbReference type="SAM" id="MobiDB-lite"/>
    </source>
</evidence>
<dbReference type="AlphaFoldDB" id="A0A8C5C2B3"/>
<dbReference type="InterPro" id="IPR043508">
    <property type="entry name" value="Bromo_Brdt_I"/>
</dbReference>
<reference evidence="9" key="2">
    <citation type="submission" date="2025-09" db="UniProtKB">
        <authorList>
            <consortium name="Ensembl"/>
        </authorList>
    </citation>
    <scope>IDENTIFICATION</scope>
</reference>
<dbReference type="PANTHER" id="PTHR22880">
    <property type="entry name" value="FALZ-RELATED BROMODOMAIN-CONTAINING PROTEINS"/>
    <property type="match status" value="1"/>
</dbReference>
<feature type="compositionally biased region" description="Basic and acidic residues" evidence="6">
    <location>
        <begin position="231"/>
        <end position="240"/>
    </location>
</feature>
<evidence type="ECO:0000256" key="2">
    <source>
        <dbReference type="ARBA" id="ARBA00022853"/>
    </source>
</evidence>
<feature type="region of interest" description="Disordered" evidence="6">
    <location>
        <begin position="1"/>
        <end position="28"/>
    </location>
</feature>
<dbReference type="GeneTree" id="ENSGT00940000162790"/>
<dbReference type="InterPro" id="IPR027353">
    <property type="entry name" value="NET_dom"/>
</dbReference>
<feature type="compositionally biased region" description="Low complexity" evidence="6">
    <location>
        <begin position="602"/>
        <end position="626"/>
    </location>
</feature>
<feature type="compositionally biased region" description="Low complexity" evidence="6">
    <location>
        <begin position="217"/>
        <end position="226"/>
    </location>
</feature>
<evidence type="ECO:0000256" key="1">
    <source>
        <dbReference type="ARBA" id="ARBA00022737"/>
    </source>
</evidence>
<feature type="domain" description="Bromo" evidence="7">
    <location>
        <begin position="47"/>
        <end position="119"/>
    </location>
</feature>
<dbReference type="InterPro" id="IPR038336">
    <property type="entry name" value="NET_sf"/>
</dbReference>
<dbReference type="InterPro" id="IPR001487">
    <property type="entry name" value="Bromodomain"/>
</dbReference>
<feature type="compositionally biased region" description="Polar residues" evidence="6">
    <location>
        <begin position="394"/>
        <end position="405"/>
    </location>
</feature>
<dbReference type="PROSITE" id="PS51525">
    <property type="entry name" value="NET"/>
    <property type="match status" value="1"/>
</dbReference>
<evidence type="ECO:0000256" key="3">
    <source>
        <dbReference type="ARBA" id="ARBA00023117"/>
    </source>
</evidence>
<reference evidence="9" key="1">
    <citation type="submission" date="2025-08" db="UniProtKB">
        <authorList>
            <consortium name="Ensembl"/>
        </authorList>
    </citation>
    <scope>IDENTIFICATION</scope>
</reference>
<feature type="region of interest" description="Disordered" evidence="6">
    <location>
        <begin position="144"/>
        <end position="263"/>
    </location>
</feature>
<gene>
    <name evidence="9" type="primary">LOC115532096</name>
</gene>
<dbReference type="GO" id="GO:0006338">
    <property type="term" value="P:chromatin remodeling"/>
    <property type="evidence" value="ECO:0007669"/>
    <property type="project" value="TreeGrafter"/>
</dbReference>
<dbReference type="OMA" id="EQSFAKM"/>
<dbReference type="PROSITE" id="PS50014">
    <property type="entry name" value="BROMODOMAIN_2"/>
    <property type="match status" value="2"/>
</dbReference>
<feature type="region of interest" description="Disordered" evidence="6">
    <location>
        <begin position="378"/>
        <end position="414"/>
    </location>
</feature>
<dbReference type="InterPro" id="IPR043509">
    <property type="entry name" value="Bromo_Brdt_II"/>
</dbReference>
<dbReference type="SUPFAM" id="SSF47370">
    <property type="entry name" value="Bromodomain"/>
    <property type="match status" value="2"/>
</dbReference>
<dbReference type="PROSITE" id="PS00633">
    <property type="entry name" value="BROMODOMAIN_1"/>
    <property type="match status" value="2"/>
</dbReference>
<keyword evidence="1" id="KW-0677">Repeat</keyword>
<dbReference type="Pfam" id="PF17035">
    <property type="entry name" value="BET"/>
    <property type="match status" value="1"/>
</dbReference>
<dbReference type="RefSeq" id="XP_030197474.1">
    <property type="nucleotide sequence ID" value="XM_030341614.1"/>
</dbReference>
<feature type="region of interest" description="Disordered" evidence="6">
    <location>
        <begin position="454"/>
        <end position="524"/>
    </location>
</feature>
<proteinExistence type="inferred from homology"/>
<feature type="domain" description="NET" evidence="8">
    <location>
        <begin position="511"/>
        <end position="593"/>
    </location>
</feature>
<accession>A0A8C5C2B3</accession>
<dbReference type="Gene3D" id="1.20.1270.220">
    <property type="match status" value="1"/>
</dbReference>
<evidence type="ECO:0000313" key="10">
    <source>
        <dbReference type="Proteomes" id="UP000694546"/>
    </source>
</evidence>
<feature type="domain" description="Bromo" evidence="7">
    <location>
        <begin position="285"/>
        <end position="357"/>
    </location>
</feature>
<dbReference type="PANTHER" id="PTHR22880:SF246">
    <property type="entry name" value="BROMODOMAIN-CONTAINING PROTEIN 3"/>
    <property type="match status" value="1"/>
</dbReference>
<evidence type="ECO:0000256" key="5">
    <source>
        <dbReference type="PROSITE-ProRule" id="PRU00035"/>
    </source>
</evidence>
<dbReference type="InterPro" id="IPR036427">
    <property type="entry name" value="Bromodomain-like_sf"/>
</dbReference>
<dbReference type="SMART" id="SM00297">
    <property type="entry name" value="BROMO"/>
    <property type="match status" value="2"/>
</dbReference>
<dbReference type="Pfam" id="PF00439">
    <property type="entry name" value="Bromodomain"/>
    <property type="match status" value="2"/>
</dbReference>
<dbReference type="GO" id="GO:0006355">
    <property type="term" value="P:regulation of DNA-templated transcription"/>
    <property type="evidence" value="ECO:0007669"/>
    <property type="project" value="TreeGrafter"/>
</dbReference>
<keyword evidence="10" id="KW-1185">Reference proteome</keyword>
<dbReference type="Gene3D" id="1.20.920.10">
    <property type="entry name" value="Bromodomain-like"/>
    <property type="match status" value="2"/>
</dbReference>
<dbReference type="GeneID" id="115532096"/>
<feature type="region of interest" description="Disordered" evidence="6">
    <location>
        <begin position="591"/>
        <end position="626"/>
    </location>
</feature>
<comment type="similarity">
    <text evidence="4">Belongs to the BET family.</text>
</comment>
<evidence type="ECO:0000259" key="8">
    <source>
        <dbReference type="PROSITE" id="PS51525"/>
    </source>
</evidence>
<dbReference type="Ensembl" id="ENSGMOT00000051206.1">
    <property type="protein sequence ID" value="ENSGMOP00000054682.1"/>
    <property type="gene ID" value="ENSGMOG00000014456.2"/>
</dbReference>
<evidence type="ECO:0000256" key="4">
    <source>
        <dbReference type="ARBA" id="ARBA00044509"/>
    </source>
</evidence>
<sequence>MSGIPPATGGPPQLANMPPPEVINPATPGRKTNQLAYMQNVVVKSLWRHQFAWPFYHPVDVVKLGLPDYYTIIKTPMDMGSIKKRLENNYYSSAGECMQDFNTMFTNCYIYNKPTDDIVLMAQALEKVFLQKVSQMPPGHEEVLPAAAPKVKPKKPTTPGGQDGTVTSCTPATPPPSSELGMNSSTSNSSSLPNSPTQSSVKTLKRKVLSTPPPALPAAVKVASPPESEASLEKKRRESTGRPIKPPKKALAEEEETAQHATKRGRLTEQLRFCEGILKEMLSKKHAAYAWPFYKPVDAEALALHDYHDIIKLPMDLGSVKKKMDERKYHDTQAFAADVRLIFSNCYKYNPPDHEVVAMARKLQDVFEMRFAKMPDEAVDLSSPGGGTPKNAKFSLNSGNSSVSGMSDGEEDHASRLAELQEQVGAEQHQNGSELGRNGCSDNDQLKAVHEQLAALSQAPGSKPKRAKEKDKRREGRPGEEKRSSKPARPGQQKKTSKKSSSSSLKKGPREYDSDDESLPMTYDEKRQLSLDINRLPGGKLGRVVRIIQTREPSLRDSNPDEIEIDFETLKPSTLRELEQYVKSCLYKKMRKPGEEGAAGNSDSSSSSDSASSSSSDSSSDNSEPD</sequence>
<dbReference type="GO" id="GO:0005634">
    <property type="term" value="C:nucleus"/>
    <property type="evidence" value="ECO:0007669"/>
    <property type="project" value="TreeGrafter"/>
</dbReference>
<organism evidence="9 10">
    <name type="scientific">Gadus morhua</name>
    <name type="common">Atlantic cod</name>
    <dbReference type="NCBI Taxonomy" id="8049"/>
    <lineage>
        <taxon>Eukaryota</taxon>
        <taxon>Metazoa</taxon>
        <taxon>Chordata</taxon>
        <taxon>Craniata</taxon>
        <taxon>Vertebrata</taxon>
        <taxon>Euteleostomi</taxon>
        <taxon>Actinopterygii</taxon>
        <taxon>Neopterygii</taxon>
        <taxon>Teleostei</taxon>
        <taxon>Neoteleostei</taxon>
        <taxon>Acanthomorphata</taxon>
        <taxon>Zeiogadaria</taxon>
        <taxon>Gadariae</taxon>
        <taxon>Gadiformes</taxon>
        <taxon>Gadoidei</taxon>
        <taxon>Gadidae</taxon>
        <taxon>Gadus</taxon>
    </lineage>
</organism>
<name>A0A8C5C2B3_GADMO</name>
<dbReference type="InterPro" id="IPR050935">
    <property type="entry name" value="Bromo_chromatin_reader"/>
</dbReference>
<protein>
    <submittedName>
        <fullName evidence="9">Bromodomain-containing protein 3-like</fullName>
    </submittedName>
</protein>
<feature type="compositionally biased region" description="Basic and acidic residues" evidence="6">
    <location>
        <begin position="468"/>
        <end position="484"/>
    </location>
</feature>
<feature type="compositionally biased region" description="Low complexity" evidence="6">
    <location>
        <begin position="178"/>
        <end position="200"/>
    </location>
</feature>
<dbReference type="GO" id="GO:0000785">
    <property type="term" value="C:chromatin"/>
    <property type="evidence" value="ECO:0007669"/>
    <property type="project" value="TreeGrafter"/>
</dbReference>
<keyword evidence="2" id="KW-0156">Chromatin regulator</keyword>
<dbReference type="CDD" id="cd05498">
    <property type="entry name" value="Bromo_Brdt_II_like"/>
    <property type="match status" value="1"/>
</dbReference>
<dbReference type="InterPro" id="IPR018359">
    <property type="entry name" value="Bromodomain_CS"/>
</dbReference>
<dbReference type="OrthoDB" id="21449at2759"/>
<dbReference type="CDD" id="cd05497">
    <property type="entry name" value="Bromo_Brdt_I_like"/>
    <property type="match status" value="1"/>
</dbReference>
<dbReference type="PRINTS" id="PR00503">
    <property type="entry name" value="BROMODOMAIN"/>
</dbReference>
<keyword evidence="3 5" id="KW-0103">Bromodomain</keyword>
<evidence type="ECO:0000313" key="9">
    <source>
        <dbReference type="Ensembl" id="ENSGMOP00000054682.1"/>
    </source>
</evidence>